<dbReference type="InterPro" id="IPR013424">
    <property type="entry name" value="Ice-binding_C"/>
</dbReference>
<dbReference type="NCBIfam" id="TIGR04215">
    <property type="entry name" value="choice_anch_A"/>
    <property type="match status" value="1"/>
</dbReference>
<organism evidence="4 5">
    <name type="scientific">Rugamonas apoptosis</name>
    <dbReference type="NCBI Taxonomy" id="2758570"/>
    <lineage>
        <taxon>Bacteria</taxon>
        <taxon>Pseudomonadati</taxon>
        <taxon>Pseudomonadota</taxon>
        <taxon>Betaproteobacteria</taxon>
        <taxon>Burkholderiales</taxon>
        <taxon>Oxalobacteraceae</taxon>
        <taxon>Telluria group</taxon>
        <taxon>Rugamonas</taxon>
    </lineage>
</organism>
<dbReference type="EMBL" id="JACEZU010000011">
    <property type="protein sequence ID" value="MBA5689574.1"/>
    <property type="molecule type" value="Genomic_DNA"/>
</dbReference>
<feature type="domain" description="Ice-binding protein C-terminal" evidence="2">
    <location>
        <begin position="285"/>
        <end position="308"/>
    </location>
</feature>
<dbReference type="RefSeq" id="WP_182156273.1">
    <property type="nucleotide sequence ID" value="NZ_JACEZU010000011.1"/>
</dbReference>
<evidence type="ECO:0000259" key="2">
    <source>
        <dbReference type="Pfam" id="PF07589"/>
    </source>
</evidence>
<sequence>MRILNTLAIGTVATLAAVSAHADTLTASQILTQFNGVVTGNFSTASDVEGRLVANNLVKGATFYNNPSNTPSAYVAVNAINIQANGGGNVNNGGAVNYINSNAGHFNLNGGGSIQHGVPTFSMADFANPLNALEGQLAGMSNANGVLNAADPNNFTFNLTGSASSTSVFNLTTSQLGSAANINFSGTAGTVIINVRYDGVVGGNGAKAFTINGNFNDNSHMGNHIVWNFVDTTAVNFRGWYGTVLAGTSTVSAGSAMNGFLYAANYVGDGELHDRTFAGVLPTSPVPEPSSWAMMGVGLAGLMLMRRRQSKA</sequence>
<accession>A0A7W2FDG8</accession>
<dbReference type="Proteomes" id="UP000573499">
    <property type="component" value="Unassembled WGS sequence"/>
</dbReference>
<feature type="chain" id="PRO_5031315709" evidence="1">
    <location>
        <begin position="23"/>
        <end position="312"/>
    </location>
</feature>
<name>A0A7W2FDG8_9BURK</name>
<proteinExistence type="predicted"/>
<comment type="caution">
    <text evidence="4">The sequence shown here is derived from an EMBL/GenBank/DDBJ whole genome shotgun (WGS) entry which is preliminary data.</text>
</comment>
<evidence type="ECO:0000256" key="1">
    <source>
        <dbReference type="SAM" id="SignalP"/>
    </source>
</evidence>
<evidence type="ECO:0000313" key="5">
    <source>
        <dbReference type="Proteomes" id="UP000573499"/>
    </source>
</evidence>
<feature type="signal peptide" evidence="1">
    <location>
        <begin position="1"/>
        <end position="22"/>
    </location>
</feature>
<feature type="domain" description="Choice-of-anchor A" evidence="3">
    <location>
        <begin position="28"/>
        <end position="273"/>
    </location>
</feature>
<evidence type="ECO:0000313" key="4">
    <source>
        <dbReference type="EMBL" id="MBA5689574.1"/>
    </source>
</evidence>
<dbReference type="NCBIfam" id="TIGR02595">
    <property type="entry name" value="PEP_CTERM"/>
    <property type="match status" value="1"/>
</dbReference>
<reference evidence="4 5" key="1">
    <citation type="submission" date="2020-07" db="EMBL/GenBank/DDBJ databases">
        <title>Novel species isolated from subtropical streams in China.</title>
        <authorList>
            <person name="Lu H."/>
        </authorList>
    </citation>
    <scope>NUCLEOTIDE SEQUENCE [LARGE SCALE GENOMIC DNA]</scope>
    <source>
        <strain evidence="4 5">LX47W</strain>
    </source>
</reference>
<keyword evidence="1" id="KW-0732">Signal</keyword>
<dbReference type="Pfam" id="PF07589">
    <property type="entry name" value="PEP-CTERM"/>
    <property type="match status" value="1"/>
</dbReference>
<dbReference type="AlphaFoldDB" id="A0A7W2FDG8"/>
<dbReference type="InterPro" id="IPR026588">
    <property type="entry name" value="Choice_anch_A"/>
</dbReference>
<protein>
    <submittedName>
        <fullName evidence="4">Choice-of-anchor A family protein</fullName>
    </submittedName>
</protein>
<keyword evidence="5" id="KW-1185">Reference proteome</keyword>
<gene>
    <name evidence="4" type="ORF">H3H39_21250</name>
</gene>
<evidence type="ECO:0000259" key="3">
    <source>
        <dbReference type="Pfam" id="PF20597"/>
    </source>
</evidence>
<dbReference type="Pfam" id="PF20597">
    <property type="entry name" value="pAdhesive_15"/>
    <property type="match status" value="1"/>
</dbReference>